<evidence type="ECO:0000313" key="2">
    <source>
        <dbReference type="EMBL" id="SCF42191.1"/>
    </source>
</evidence>
<name>A0A1C5AAS8_9ACTN</name>
<organism evidence="2 3">
    <name type="scientific">Micromonospora matsumotoense</name>
    <dbReference type="NCBI Taxonomy" id="121616"/>
    <lineage>
        <taxon>Bacteria</taxon>
        <taxon>Bacillati</taxon>
        <taxon>Actinomycetota</taxon>
        <taxon>Actinomycetes</taxon>
        <taxon>Micromonosporales</taxon>
        <taxon>Micromonosporaceae</taxon>
        <taxon>Micromonospora</taxon>
    </lineage>
</organism>
<reference evidence="3" key="1">
    <citation type="submission" date="2016-06" db="EMBL/GenBank/DDBJ databases">
        <authorList>
            <person name="Varghese N."/>
            <person name="Submissions Spin"/>
        </authorList>
    </citation>
    <scope>NUCLEOTIDE SEQUENCE [LARGE SCALE GENOMIC DNA]</scope>
    <source>
        <strain evidence="3">DSM 44100</strain>
    </source>
</reference>
<dbReference type="STRING" id="121616.GA0070216_11543"/>
<proteinExistence type="predicted"/>
<keyword evidence="3" id="KW-1185">Reference proteome</keyword>
<gene>
    <name evidence="2" type="ORF">GA0070216_11543</name>
</gene>
<dbReference type="OrthoDB" id="3352262at2"/>
<feature type="domain" description="Helicase/UvrB N-terminal" evidence="1">
    <location>
        <begin position="19"/>
        <end position="65"/>
    </location>
</feature>
<dbReference type="Pfam" id="PF04851">
    <property type="entry name" value="ResIII"/>
    <property type="match status" value="1"/>
</dbReference>
<protein>
    <submittedName>
        <fullName evidence="2">Part of AAA domain-containing protein</fullName>
    </submittedName>
</protein>
<dbReference type="GO" id="GO:0005524">
    <property type="term" value="F:ATP binding"/>
    <property type="evidence" value="ECO:0007669"/>
    <property type="project" value="InterPro"/>
</dbReference>
<dbReference type="SUPFAM" id="SSF52540">
    <property type="entry name" value="P-loop containing nucleoside triphosphate hydrolases"/>
    <property type="match status" value="2"/>
</dbReference>
<sequence length="390" mass="42366">MIGRAPAHILLAERLDRVRDARHIVLHAPPGSGKTRILADFIARAAESGFVLVVSSRRELLKQWAIVLGDHGDAPVHELDSDLALELASLSPAESQHNHGVLLTTTVGVRRGPVRLALQSLPLALFLLDGLPRPDGATLPAVRSIVDRARQTIVVDHISRGRMPPWLQHPALVQLTSAEAIDMSDNRHVSPEDYVVALSLGERSVFQQAAMLLDRRQVVRSRPALHSALMQLIGGVQEPSRDDLGRVDMAWSLVDSLEGLGPDPRLAAMTEAVLHRRQFGPVIVVTGPLRAEVEYVRDHLTAHGIRTTEWTLQDPPKEPAVAADRSPSPVVVATPSGLEVGEPLLQAATLVYFTRPRSDAERAWLLSALRTGMTRSVVLPTDEPPTAAGN</sequence>
<dbReference type="AlphaFoldDB" id="A0A1C5AAS8"/>
<dbReference type="Gene3D" id="3.40.50.300">
    <property type="entry name" value="P-loop containing nucleotide triphosphate hydrolases"/>
    <property type="match status" value="1"/>
</dbReference>
<dbReference type="EMBL" id="FMCU01000015">
    <property type="protein sequence ID" value="SCF42191.1"/>
    <property type="molecule type" value="Genomic_DNA"/>
</dbReference>
<evidence type="ECO:0000313" key="3">
    <source>
        <dbReference type="Proteomes" id="UP000198797"/>
    </source>
</evidence>
<dbReference type="InterPro" id="IPR006935">
    <property type="entry name" value="Helicase/UvrB_N"/>
</dbReference>
<dbReference type="InterPro" id="IPR027417">
    <property type="entry name" value="P-loop_NTPase"/>
</dbReference>
<dbReference type="GO" id="GO:0016787">
    <property type="term" value="F:hydrolase activity"/>
    <property type="evidence" value="ECO:0007669"/>
    <property type="project" value="InterPro"/>
</dbReference>
<dbReference type="Proteomes" id="UP000198797">
    <property type="component" value="Unassembled WGS sequence"/>
</dbReference>
<accession>A0A1C5AAS8</accession>
<dbReference type="RefSeq" id="WP_091250880.1">
    <property type="nucleotide sequence ID" value="NZ_FMCU01000015.1"/>
</dbReference>
<evidence type="ECO:0000259" key="1">
    <source>
        <dbReference type="Pfam" id="PF04851"/>
    </source>
</evidence>
<dbReference type="GO" id="GO:0003677">
    <property type="term" value="F:DNA binding"/>
    <property type="evidence" value="ECO:0007669"/>
    <property type="project" value="InterPro"/>
</dbReference>